<evidence type="ECO:0000256" key="1">
    <source>
        <dbReference type="SAM" id="MobiDB-lite"/>
    </source>
</evidence>
<sequence>MASTRVPWNWASDYSSRPVVLSITWRASLASRSCGLTSSVGAAADSIVFYSLWISSGRGEELVEVFRVWTVYNNMFVFERPMWHFRHDPSWYSLGLAVLGFAGRFRSGWHGGSPQPILPPRSLAEHLPSRRPLKYQTSMAGQCRDGLGSLNRARRPLPATGSRSSAPTDDFATTPTTKKDGSLTGPRYYNR</sequence>
<keyword evidence="4" id="KW-1185">Reference proteome</keyword>
<gene>
    <name evidence="3" type="primary">20348781</name>
    <name evidence="2" type="ORF">GGTG_08323</name>
</gene>
<evidence type="ECO:0000313" key="3">
    <source>
        <dbReference type="EnsemblFungi" id="EJT74483"/>
    </source>
</evidence>
<organism evidence="2">
    <name type="scientific">Gaeumannomyces tritici (strain R3-111a-1)</name>
    <name type="common">Wheat and barley take-all root rot fungus</name>
    <name type="synonym">Gaeumannomyces graminis var. tritici</name>
    <dbReference type="NCBI Taxonomy" id="644352"/>
    <lineage>
        <taxon>Eukaryota</taxon>
        <taxon>Fungi</taxon>
        <taxon>Dikarya</taxon>
        <taxon>Ascomycota</taxon>
        <taxon>Pezizomycotina</taxon>
        <taxon>Sordariomycetes</taxon>
        <taxon>Sordariomycetidae</taxon>
        <taxon>Magnaporthales</taxon>
        <taxon>Magnaporthaceae</taxon>
        <taxon>Gaeumannomyces</taxon>
    </lineage>
</organism>
<reference evidence="3" key="4">
    <citation type="journal article" date="2015" name="G3 (Bethesda)">
        <title>Genome sequences of three phytopathogenic species of the Magnaporthaceae family of fungi.</title>
        <authorList>
            <person name="Okagaki L.H."/>
            <person name="Nunes C.C."/>
            <person name="Sailsbery J."/>
            <person name="Clay B."/>
            <person name="Brown D."/>
            <person name="John T."/>
            <person name="Oh Y."/>
            <person name="Young N."/>
            <person name="Fitzgerald M."/>
            <person name="Haas B.J."/>
            <person name="Zeng Q."/>
            <person name="Young S."/>
            <person name="Adiconis X."/>
            <person name="Fan L."/>
            <person name="Levin J.Z."/>
            <person name="Mitchell T.K."/>
            <person name="Okubara P.A."/>
            <person name="Farman M.L."/>
            <person name="Kohn L.M."/>
            <person name="Birren B."/>
            <person name="Ma L.-J."/>
            <person name="Dean R.A."/>
        </authorList>
    </citation>
    <scope>NUCLEOTIDE SEQUENCE</scope>
    <source>
        <strain evidence="3">R3-111a-1</strain>
    </source>
</reference>
<dbReference type="GeneID" id="20348781"/>
<feature type="compositionally biased region" description="Low complexity" evidence="1">
    <location>
        <begin position="166"/>
        <end position="176"/>
    </location>
</feature>
<accession>J3P487</accession>
<dbReference type="EMBL" id="GL385398">
    <property type="protein sequence ID" value="EJT74483.1"/>
    <property type="molecule type" value="Genomic_DNA"/>
</dbReference>
<evidence type="ECO:0000313" key="4">
    <source>
        <dbReference type="Proteomes" id="UP000006039"/>
    </source>
</evidence>
<dbReference type="VEuPathDB" id="FungiDB:GGTG_08323"/>
<reference evidence="3" key="5">
    <citation type="submission" date="2018-04" db="UniProtKB">
        <authorList>
            <consortium name="EnsemblFungi"/>
        </authorList>
    </citation>
    <scope>IDENTIFICATION</scope>
    <source>
        <strain evidence="3">R3-111a-1</strain>
    </source>
</reference>
<dbReference type="EnsemblFungi" id="EJT74483">
    <property type="protein sequence ID" value="EJT74483"/>
    <property type="gene ID" value="GGTG_08323"/>
</dbReference>
<dbReference type="AlphaFoldDB" id="J3P487"/>
<proteinExistence type="predicted"/>
<evidence type="ECO:0000313" key="2">
    <source>
        <dbReference type="EMBL" id="EJT74483.1"/>
    </source>
</evidence>
<dbReference type="HOGENOM" id="CLU_1421485_0_0_1"/>
<protein>
    <submittedName>
        <fullName evidence="2 3">Uncharacterized protein</fullName>
    </submittedName>
</protein>
<name>J3P487_GAET3</name>
<reference evidence="2" key="2">
    <citation type="submission" date="2010-07" db="EMBL/GenBank/DDBJ databases">
        <authorList>
            <consortium name="The Broad Institute Genome Sequencing Platform"/>
            <consortium name="Broad Institute Genome Sequencing Center for Infectious Disease"/>
            <person name="Ma L.-J."/>
            <person name="Dead R."/>
            <person name="Young S."/>
            <person name="Zeng Q."/>
            <person name="Koehrsen M."/>
            <person name="Alvarado L."/>
            <person name="Berlin A."/>
            <person name="Chapman S.B."/>
            <person name="Chen Z."/>
            <person name="Freedman E."/>
            <person name="Gellesch M."/>
            <person name="Goldberg J."/>
            <person name="Griggs A."/>
            <person name="Gujja S."/>
            <person name="Heilman E.R."/>
            <person name="Heiman D."/>
            <person name="Hepburn T."/>
            <person name="Howarth C."/>
            <person name="Jen D."/>
            <person name="Larson L."/>
            <person name="Mehta T."/>
            <person name="Neiman D."/>
            <person name="Pearson M."/>
            <person name="Roberts A."/>
            <person name="Saif S."/>
            <person name="Shea T."/>
            <person name="Shenoy N."/>
            <person name="Sisk P."/>
            <person name="Stolte C."/>
            <person name="Sykes S."/>
            <person name="Walk T."/>
            <person name="White J."/>
            <person name="Yandava C."/>
            <person name="Haas B."/>
            <person name="Nusbaum C."/>
            <person name="Birren B."/>
        </authorList>
    </citation>
    <scope>NUCLEOTIDE SEQUENCE</scope>
    <source>
        <strain evidence="2">R3-111a-1</strain>
    </source>
</reference>
<dbReference type="Proteomes" id="UP000006039">
    <property type="component" value="Unassembled WGS sequence"/>
</dbReference>
<dbReference type="RefSeq" id="XP_009224427.1">
    <property type="nucleotide sequence ID" value="XM_009226163.1"/>
</dbReference>
<reference evidence="4" key="1">
    <citation type="submission" date="2010-07" db="EMBL/GenBank/DDBJ databases">
        <title>The genome sequence of Gaeumannomyces graminis var. tritici strain R3-111a-1.</title>
        <authorList>
            <consortium name="The Broad Institute Genome Sequencing Platform"/>
            <person name="Ma L.-J."/>
            <person name="Dead R."/>
            <person name="Young S."/>
            <person name="Zeng Q."/>
            <person name="Koehrsen M."/>
            <person name="Alvarado L."/>
            <person name="Berlin A."/>
            <person name="Chapman S.B."/>
            <person name="Chen Z."/>
            <person name="Freedman E."/>
            <person name="Gellesch M."/>
            <person name="Goldberg J."/>
            <person name="Griggs A."/>
            <person name="Gujja S."/>
            <person name="Heilman E.R."/>
            <person name="Heiman D."/>
            <person name="Hepburn T."/>
            <person name="Howarth C."/>
            <person name="Jen D."/>
            <person name="Larson L."/>
            <person name="Mehta T."/>
            <person name="Neiman D."/>
            <person name="Pearson M."/>
            <person name="Roberts A."/>
            <person name="Saif S."/>
            <person name="Shea T."/>
            <person name="Shenoy N."/>
            <person name="Sisk P."/>
            <person name="Stolte C."/>
            <person name="Sykes S."/>
            <person name="Walk T."/>
            <person name="White J."/>
            <person name="Yandava C."/>
            <person name="Haas B."/>
            <person name="Nusbaum C."/>
            <person name="Birren B."/>
        </authorList>
    </citation>
    <scope>NUCLEOTIDE SEQUENCE [LARGE SCALE GENOMIC DNA]</scope>
    <source>
        <strain evidence="4">R3-111a-1</strain>
    </source>
</reference>
<feature type="region of interest" description="Disordered" evidence="1">
    <location>
        <begin position="146"/>
        <end position="191"/>
    </location>
</feature>
<reference evidence="2" key="3">
    <citation type="submission" date="2010-09" db="EMBL/GenBank/DDBJ databases">
        <title>Annotation of Gaeumannomyces graminis var. tritici R3-111a-1.</title>
        <authorList>
            <consortium name="The Broad Institute Genome Sequencing Platform"/>
            <person name="Ma L.-J."/>
            <person name="Dead R."/>
            <person name="Young S.K."/>
            <person name="Zeng Q."/>
            <person name="Gargeya S."/>
            <person name="Fitzgerald M."/>
            <person name="Haas B."/>
            <person name="Abouelleil A."/>
            <person name="Alvarado L."/>
            <person name="Arachchi H.M."/>
            <person name="Berlin A."/>
            <person name="Brown A."/>
            <person name="Chapman S.B."/>
            <person name="Chen Z."/>
            <person name="Dunbar C."/>
            <person name="Freedman E."/>
            <person name="Gearin G."/>
            <person name="Gellesch M."/>
            <person name="Goldberg J."/>
            <person name="Griggs A."/>
            <person name="Gujja S."/>
            <person name="Heiman D."/>
            <person name="Howarth C."/>
            <person name="Larson L."/>
            <person name="Lui A."/>
            <person name="MacDonald P.J.P."/>
            <person name="Mehta T."/>
            <person name="Montmayeur A."/>
            <person name="Murphy C."/>
            <person name="Neiman D."/>
            <person name="Pearson M."/>
            <person name="Priest M."/>
            <person name="Roberts A."/>
            <person name="Saif S."/>
            <person name="Shea T."/>
            <person name="Shenoy N."/>
            <person name="Sisk P."/>
            <person name="Stolte C."/>
            <person name="Sykes S."/>
            <person name="Yandava C."/>
            <person name="Wortman J."/>
            <person name="Nusbaum C."/>
            <person name="Birren B."/>
        </authorList>
    </citation>
    <scope>NUCLEOTIDE SEQUENCE</scope>
    <source>
        <strain evidence="2">R3-111a-1</strain>
    </source>
</reference>